<dbReference type="Pfam" id="PF05368">
    <property type="entry name" value="NmrA"/>
    <property type="match status" value="1"/>
</dbReference>
<dbReference type="Gene3D" id="3.40.50.720">
    <property type="entry name" value="NAD(P)-binding Rossmann-like Domain"/>
    <property type="match status" value="1"/>
</dbReference>
<comment type="caution">
    <text evidence="2">The sequence shown here is derived from an EMBL/GenBank/DDBJ whole genome shotgun (WGS) entry which is preliminary data.</text>
</comment>
<keyword evidence="3" id="KW-1185">Reference proteome</keyword>
<gene>
    <name evidence="2" type="ORF">ACH49W_28695</name>
</gene>
<dbReference type="RefSeq" id="WP_364820093.1">
    <property type="nucleotide sequence ID" value="NZ_JBFAYM010000004.1"/>
</dbReference>
<dbReference type="Proteomes" id="UP001611415">
    <property type="component" value="Unassembled WGS sequence"/>
</dbReference>
<dbReference type="PANTHER" id="PTHR43162:SF1">
    <property type="entry name" value="PRESTALK A DIFFERENTIATION PROTEIN A"/>
    <property type="match status" value="1"/>
</dbReference>
<dbReference type="Gene3D" id="3.90.25.10">
    <property type="entry name" value="UDP-galactose 4-epimerase, domain 1"/>
    <property type="match status" value="1"/>
</dbReference>
<organism evidence="2 3">
    <name type="scientific">Nocardia xishanensis</name>
    <dbReference type="NCBI Taxonomy" id="238964"/>
    <lineage>
        <taxon>Bacteria</taxon>
        <taxon>Bacillati</taxon>
        <taxon>Actinomycetota</taxon>
        <taxon>Actinomycetes</taxon>
        <taxon>Mycobacteriales</taxon>
        <taxon>Nocardiaceae</taxon>
        <taxon>Nocardia</taxon>
    </lineage>
</organism>
<proteinExistence type="predicted"/>
<evidence type="ECO:0000313" key="3">
    <source>
        <dbReference type="Proteomes" id="UP001611415"/>
    </source>
</evidence>
<dbReference type="EMBL" id="JBIRYO010000024">
    <property type="protein sequence ID" value="MFI2477373.1"/>
    <property type="molecule type" value="Genomic_DNA"/>
</dbReference>
<sequence length="278" mass="29274">MTTLVTGATGNTGRHVVAELVRRGERVRALTRNPAAAAAILPPGVELAAGTHTAPETLTGALEGVTRLHITVTAGLAEVGPELVRRAVDAGVRRITVVWGGGVGPVEQAVADSGVEWTRLEPQEFMSNTLTWTDSIRAEGVVREPYDHPSAVVHEADIGAVAAAALVEDGHAGHAYNLTGPQPLTLHERLAILSDAVGRDIAFDRITHARAVERLMATGVSRADADYVIGWYAAPPAESAIVDDTVPRVLGRPAKTFAEWAAEHADRFRSPAPAGNAR</sequence>
<reference evidence="2 3" key="1">
    <citation type="submission" date="2024-10" db="EMBL/GenBank/DDBJ databases">
        <title>The Natural Products Discovery Center: Release of the First 8490 Sequenced Strains for Exploring Actinobacteria Biosynthetic Diversity.</title>
        <authorList>
            <person name="Kalkreuter E."/>
            <person name="Kautsar S.A."/>
            <person name="Yang D."/>
            <person name="Bader C.D."/>
            <person name="Teijaro C.N."/>
            <person name="Fluegel L."/>
            <person name="Davis C.M."/>
            <person name="Simpson J.R."/>
            <person name="Lauterbach L."/>
            <person name="Steele A.D."/>
            <person name="Gui C."/>
            <person name="Meng S."/>
            <person name="Li G."/>
            <person name="Viehrig K."/>
            <person name="Ye F."/>
            <person name="Su P."/>
            <person name="Kiefer A.F."/>
            <person name="Nichols A."/>
            <person name="Cepeda A.J."/>
            <person name="Yan W."/>
            <person name="Fan B."/>
            <person name="Jiang Y."/>
            <person name="Adhikari A."/>
            <person name="Zheng C.-J."/>
            <person name="Schuster L."/>
            <person name="Cowan T.M."/>
            <person name="Smanski M.J."/>
            <person name="Chevrette M.G."/>
            <person name="De Carvalho L.P.S."/>
            <person name="Shen B."/>
        </authorList>
    </citation>
    <scope>NUCLEOTIDE SEQUENCE [LARGE SCALE GENOMIC DNA]</scope>
    <source>
        <strain evidence="2 3">NPDC019275</strain>
    </source>
</reference>
<evidence type="ECO:0000313" key="2">
    <source>
        <dbReference type="EMBL" id="MFI2477373.1"/>
    </source>
</evidence>
<dbReference type="PANTHER" id="PTHR43162">
    <property type="match status" value="1"/>
</dbReference>
<feature type="domain" description="NmrA-like" evidence="1">
    <location>
        <begin position="3"/>
        <end position="95"/>
    </location>
</feature>
<dbReference type="SUPFAM" id="SSF51735">
    <property type="entry name" value="NAD(P)-binding Rossmann-fold domains"/>
    <property type="match status" value="1"/>
</dbReference>
<dbReference type="InterPro" id="IPR036291">
    <property type="entry name" value="NAD(P)-bd_dom_sf"/>
</dbReference>
<dbReference type="InterPro" id="IPR051604">
    <property type="entry name" value="Ergot_Alk_Oxidoreductase"/>
</dbReference>
<accession>A0ABW7X8R1</accession>
<evidence type="ECO:0000259" key="1">
    <source>
        <dbReference type="Pfam" id="PF05368"/>
    </source>
</evidence>
<name>A0ABW7X8R1_9NOCA</name>
<dbReference type="InterPro" id="IPR008030">
    <property type="entry name" value="NmrA-like"/>
</dbReference>
<protein>
    <submittedName>
        <fullName evidence="2">NAD(P)H-binding protein</fullName>
    </submittedName>
</protein>